<name>A0AB36E3T5_9PAST</name>
<organism evidence="3 4">
    <name type="scientific">Gallibacterium salpingitidis</name>
    <dbReference type="NCBI Taxonomy" id="505341"/>
    <lineage>
        <taxon>Bacteria</taxon>
        <taxon>Pseudomonadati</taxon>
        <taxon>Pseudomonadota</taxon>
        <taxon>Gammaproteobacteria</taxon>
        <taxon>Pasteurellales</taxon>
        <taxon>Pasteurellaceae</taxon>
        <taxon>Gallibacterium</taxon>
    </lineage>
</organism>
<dbReference type="EMBL" id="JTJU01000015">
    <property type="protein sequence ID" value="OBX11309.1"/>
    <property type="molecule type" value="Genomic_DNA"/>
</dbReference>
<protein>
    <recommendedName>
        <fullName evidence="5">DUF1318 domain-containing protein</fullName>
    </recommendedName>
</protein>
<keyword evidence="2" id="KW-0732">Signal</keyword>
<proteinExistence type="predicted"/>
<comment type="caution">
    <text evidence="3">The sequence shown here is derived from an EMBL/GenBank/DDBJ whole genome shotgun (WGS) entry which is preliminary data.</text>
</comment>
<dbReference type="RefSeq" id="WP_066111201.1">
    <property type="nucleotide sequence ID" value="NZ_JTJT01000004.1"/>
</dbReference>
<accession>A0AB36E3T5</accession>
<feature type="signal peptide" evidence="2">
    <location>
        <begin position="1"/>
        <end position="22"/>
    </location>
</feature>
<evidence type="ECO:0000313" key="3">
    <source>
        <dbReference type="EMBL" id="OBX11309.1"/>
    </source>
</evidence>
<sequence length="125" mass="13929">MLNTKLFTVLIGFSVLCGHAIADTASSEVHNSKALNIENINKSIQEAYSGQGEGAKALESQQKAYTTIYNAIKNTKLTDPAREEMNKLSKQEQEAINKSMDGWTESRKNRWQHSGGRVDILEDNK</sequence>
<feature type="region of interest" description="Disordered" evidence="1">
    <location>
        <begin position="100"/>
        <end position="125"/>
    </location>
</feature>
<dbReference type="AlphaFoldDB" id="A0AB36E3T5"/>
<evidence type="ECO:0000256" key="1">
    <source>
        <dbReference type="SAM" id="MobiDB-lite"/>
    </source>
</evidence>
<dbReference type="Proteomes" id="UP000092527">
    <property type="component" value="Unassembled WGS sequence"/>
</dbReference>
<evidence type="ECO:0008006" key="5">
    <source>
        <dbReference type="Google" id="ProtNLM"/>
    </source>
</evidence>
<evidence type="ECO:0000313" key="4">
    <source>
        <dbReference type="Proteomes" id="UP000092527"/>
    </source>
</evidence>
<reference evidence="3 4" key="1">
    <citation type="submission" date="2014-11" db="EMBL/GenBank/DDBJ databases">
        <title>Pan-genome of Gallibacterium spp.</title>
        <authorList>
            <person name="Kudirkiene E."/>
            <person name="Bojesen A.M."/>
        </authorList>
    </citation>
    <scope>NUCLEOTIDE SEQUENCE [LARGE SCALE GENOMIC DNA]</scope>
    <source>
        <strain evidence="3 4">18469/18</strain>
    </source>
</reference>
<feature type="chain" id="PRO_5044279513" description="DUF1318 domain-containing protein" evidence="2">
    <location>
        <begin position="23"/>
        <end position="125"/>
    </location>
</feature>
<evidence type="ECO:0000256" key="2">
    <source>
        <dbReference type="SAM" id="SignalP"/>
    </source>
</evidence>
<gene>
    <name evidence="3" type="ORF">QV09_02980</name>
</gene>